<dbReference type="Proteomes" id="UP001291623">
    <property type="component" value="Unassembled WGS sequence"/>
</dbReference>
<sequence length="280" mass="31081">MWSSESTRCRCRDRCWVADGMTLMVQRKRNRQGEGRWRERRKRDPWSPALEAGSVCSPPVGQSSCCSLLRVEAALQGGDKEDRHLVAGSARTPAMGGEGTGIVLLVPALALELALLSVIAIDGSNQFQSGEIRRNRSCSRTIQFNSQDLKHYRSNFTKLESIMQNEDLERLFSYVIQKLLGPSTMLMPEEVVHAVGHRDNKVPQAVTKHGSGTKFQNADKPKRRLLPVSSILLKDIGSINFKDENEKPKGVEAEKKGASGENRTQGSISLLRLLKDNLAV</sequence>
<dbReference type="AlphaFoldDB" id="A0AAE1QSN0"/>
<name>A0AAE1QSN0_9SOLA</name>
<gene>
    <name evidence="1" type="ORF">RND71_043056</name>
</gene>
<evidence type="ECO:0000313" key="2">
    <source>
        <dbReference type="Proteomes" id="UP001291623"/>
    </source>
</evidence>
<accession>A0AAE1QSN0</accession>
<reference evidence="1" key="1">
    <citation type="submission" date="2023-12" db="EMBL/GenBank/DDBJ databases">
        <title>Genome assembly of Anisodus tanguticus.</title>
        <authorList>
            <person name="Wang Y.-J."/>
        </authorList>
    </citation>
    <scope>NUCLEOTIDE SEQUENCE</scope>
    <source>
        <strain evidence="1">KB-2021</strain>
        <tissue evidence="1">Leaf</tissue>
    </source>
</reference>
<proteinExistence type="predicted"/>
<keyword evidence="2" id="KW-1185">Reference proteome</keyword>
<organism evidence="1 2">
    <name type="scientific">Anisodus tanguticus</name>
    <dbReference type="NCBI Taxonomy" id="243964"/>
    <lineage>
        <taxon>Eukaryota</taxon>
        <taxon>Viridiplantae</taxon>
        <taxon>Streptophyta</taxon>
        <taxon>Embryophyta</taxon>
        <taxon>Tracheophyta</taxon>
        <taxon>Spermatophyta</taxon>
        <taxon>Magnoliopsida</taxon>
        <taxon>eudicotyledons</taxon>
        <taxon>Gunneridae</taxon>
        <taxon>Pentapetalae</taxon>
        <taxon>asterids</taxon>
        <taxon>lamiids</taxon>
        <taxon>Solanales</taxon>
        <taxon>Solanaceae</taxon>
        <taxon>Solanoideae</taxon>
        <taxon>Hyoscyameae</taxon>
        <taxon>Anisodus</taxon>
    </lineage>
</organism>
<evidence type="ECO:0000313" key="1">
    <source>
        <dbReference type="EMBL" id="KAK4338569.1"/>
    </source>
</evidence>
<protein>
    <submittedName>
        <fullName evidence="1">Uncharacterized protein</fullName>
    </submittedName>
</protein>
<comment type="caution">
    <text evidence="1">The sequence shown here is derived from an EMBL/GenBank/DDBJ whole genome shotgun (WGS) entry which is preliminary data.</text>
</comment>
<dbReference type="EMBL" id="JAVYJV010000024">
    <property type="protein sequence ID" value="KAK4338569.1"/>
    <property type="molecule type" value="Genomic_DNA"/>
</dbReference>